<sequence length="106" mass="11735">MRQSDRQLTVDLKPQTDGSGDKAKDSKTPERDKGTGELLGLIVTSSFLRDEGSWRVPCFFGRVTSYLEPSRYSLKAFACFICRANSGSENHSLCSVGMLLFPIVLL</sequence>
<feature type="region of interest" description="Disordered" evidence="1">
    <location>
        <begin position="1"/>
        <end position="35"/>
    </location>
</feature>
<evidence type="ECO:0000313" key="3">
    <source>
        <dbReference type="Proteomes" id="UP001386955"/>
    </source>
</evidence>
<name>A0AAN9NN68_PSOTE</name>
<accession>A0AAN9NN68</accession>
<evidence type="ECO:0000313" key="2">
    <source>
        <dbReference type="EMBL" id="KAK7375941.1"/>
    </source>
</evidence>
<comment type="caution">
    <text evidence="2">The sequence shown here is derived from an EMBL/GenBank/DDBJ whole genome shotgun (WGS) entry which is preliminary data.</text>
</comment>
<dbReference type="EMBL" id="JAYMYS010000040">
    <property type="protein sequence ID" value="KAK7375941.1"/>
    <property type="molecule type" value="Genomic_DNA"/>
</dbReference>
<feature type="compositionally biased region" description="Basic and acidic residues" evidence="1">
    <location>
        <begin position="19"/>
        <end position="35"/>
    </location>
</feature>
<dbReference type="AlphaFoldDB" id="A0AAN9NN68"/>
<proteinExistence type="predicted"/>
<protein>
    <submittedName>
        <fullName evidence="2">Uncharacterized protein</fullName>
    </submittedName>
</protein>
<evidence type="ECO:0000256" key="1">
    <source>
        <dbReference type="SAM" id="MobiDB-lite"/>
    </source>
</evidence>
<keyword evidence="3" id="KW-1185">Reference proteome</keyword>
<dbReference type="Proteomes" id="UP001386955">
    <property type="component" value="Unassembled WGS sequence"/>
</dbReference>
<organism evidence="2 3">
    <name type="scientific">Psophocarpus tetragonolobus</name>
    <name type="common">Winged bean</name>
    <name type="synonym">Dolichos tetragonolobus</name>
    <dbReference type="NCBI Taxonomy" id="3891"/>
    <lineage>
        <taxon>Eukaryota</taxon>
        <taxon>Viridiplantae</taxon>
        <taxon>Streptophyta</taxon>
        <taxon>Embryophyta</taxon>
        <taxon>Tracheophyta</taxon>
        <taxon>Spermatophyta</taxon>
        <taxon>Magnoliopsida</taxon>
        <taxon>eudicotyledons</taxon>
        <taxon>Gunneridae</taxon>
        <taxon>Pentapetalae</taxon>
        <taxon>rosids</taxon>
        <taxon>fabids</taxon>
        <taxon>Fabales</taxon>
        <taxon>Fabaceae</taxon>
        <taxon>Papilionoideae</taxon>
        <taxon>50 kb inversion clade</taxon>
        <taxon>NPAAA clade</taxon>
        <taxon>indigoferoid/millettioid clade</taxon>
        <taxon>Phaseoleae</taxon>
        <taxon>Psophocarpus</taxon>
    </lineage>
</organism>
<reference evidence="2 3" key="1">
    <citation type="submission" date="2024-01" db="EMBL/GenBank/DDBJ databases">
        <title>The genomes of 5 underutilized Papilionoideae crops provide insights into root nodulation and disease resistanc.</title>
        <authorList>
            <person name="Jiang F."/>
        </authorList>
    </citation>
    <scope>NUCLEOTIDE SEQUENCE [LARGE SCALE GENOMIC DNA]</scope>
    <source>
        <strain evidence="2">DUOXIRENSHENG_FW03</strain>
        <tissue evidence="2">Leaves</tissue>
    </source>
</reference>
<gene>
    <name evidence="2" type="ORF">VNO78_35256</name>
</gene>